<accession>A0A853BFZ5</accession>
<dbReference type="SUPFAM" id="SSF55961">
    <property type="entry name" value="Bet v1-like"/>
    <property type="match status" value="1"/>
</dbReference>
<dbReference type="InterPro" id="IPR021295">
    <property type="entry name" value="DUF2867"/>
</dbReference>
<dbReference type="Pfam" id="PF13460">
    <property type="entry name" value="NAD_binding_10"/>
    <property type="match status" value="1"/>
</dbReference>
<name>A0A853BFZ5_9PSEU</name>
<evidence type="ECO:0000259" key="1">
    <source>
        <dbReference type="Pfam" id="PF13460"/>
    </source>
</evidence>
<keyword evidence="3" id="KW-1185">Reference proteome</keyword>
<dbReference type="Gene3D" id="3.40.50.720">
    <property type="entry name" value="NAD(P)-binding Rossmann-like Domain"/>
    <property type="match status" value="1"/>
</dbReference>
<dbReference type="Pfam" id="PF11066">
    <property type="entry name" value="DUF2867"/>
    <property type="match status" value="1"/>
</dbReference>
<dbReference type="SUPFAM" id="SSF51735">
    <property type="entry name" value="NAD(P)-binding Rossmann-fold domains"/>
    <property type="match status" value="1"/>
</dbReference>
<dbReference type="InterPro" id="IPR036291">
    <property type="entry name" value="NAD(P)-bd_dom_sf"/>
</dbReference>
<dbReference type="Proteomes" id="UP000549616">
    <property type="component" value="Unassembled WGS sequence"/>
</dbReference>
<organism evidence="2 3">
    <name type="scientific">Amycolatopsis endophytica</name>
    <dbReference type="NCBI Taxonomy" id="860233"/>
    <lineage>
        <taxon>Bacteria</taxon>
        <taxon>Bacillati</taxon>
        <taxon>Actinomycetota</taxon>
        <taxon>Actinomycetes</taxon>
        <taxon>Pseudonocardiales</taxon>
        <taxon>Pseudonocardiaceae</taxon>
        <taxon>Amycolatopsis</taxon>
    </lineage>
</organism>
<dbReference type="InterPro" id="IPR051783">
    <property type="entry name" value="NAD(P)-dependent_oxidoreduct"/>
</dbReference>
<feature type="domain" description="NAD(P)-binding" evidence="1">
    <location>
        <begin position="7"/>
        <end position="110"/>
    </location>
</feature>
<protein>
    <submittedName>
        <fullName evidence="2">Uncharacterized protein YbjT (DUF2867 family)</fullName>
    </submittedName>
</protein>
<sequence>MRCVVFGASGYLGCRLVPELLEAGHEVRAAVRTTAKLDDVPWRPRAEIVRADVTDAASVAAALDGQDVVYYLVHALHQRDFVQRDRLAAHIVADASAEAGVRRIVYLGGLTPPGKLSDHLASRAEVGRILLESGVPTAVLRAAIVVGSGSASFEMLRHLTERLPAMVTPRWVHNRVQPIAVRDVLHYLVHAADLPPEVSRAFDIGGPDVLTYLRMMRRFAAVADLPRRVVVPVPVLTPRLSAQWIDVVTPVPRRIAVPLVESLVHEVVCREHDIAEHIPDPEPTGYDDALRLALAHTRRAGEPWPDPLPSDPLPSDPAWSGGSVYEDVRECHSTASPDRLWAVVESIGGHRGWWPAGEPRVLRLDLPRVVPGRGWLELSVTPEPGGCRYRQRAVFEPRGLAGHLYWKAGAPVLGVVFAAMAQGIARLRTPVTA</sequence>
<dbReference type="PANTHER" id="PTHR48079">
    <property type="entry name" value="PROTEIN YEEZ"/>
    <property type="match status" value="1"/>
</dbReference>
<evidence type="ECO:0000313" key="3">
    <source>
        <dbReference type="Proteomes" id="UP000549616"/>
    </source>
</evidence>
<proteinExistence type="predicted"/>
<dbReference type="GO" id="GO:0004029">
    <property type="term" value="F:aldehyde dehydrogenase (NAD+) activity"/>
    <property type="evidence" value="ECO:0007669"/>
    <property type="project" value="TreeGrafter"/>
</dbReference>
<reference evidence="2 3" key="1">
    <citation type="submission" date="2020-07" db="EMBL/GenBank/DDBJ databases">
        <title>Sequencing the genomes of 1000 actinobacteria strains.</title>
        <authorList>
            <person name="Klenk H.-P."/>
        </authorList>
    </citation>
    <scope>NUCLEOTIDE SEQUENCE [LARGE SCALE GENOMIC DNA]</scope>
    <source>
        <strain evidence="2 3">DSM 104006</strain>
    </source>
</reference>
<gene>
    <name evidence="2" type="ORF">HNR02_006821</name>
</gene>
<evidence type="ECO:0000313" key="2">
    <source>
        <dbReference type="EMBL" id="NYI93446.1"/>
    </source>
</evidence>
<dbReference type="PANTHER" id="PTHR48079:SF6">
    <property type="entry name" value="NAD(P)-BINDING DOMAIN-CONTAINING PROTEIN-RELATED"/>
    <property type="match status" value="1"/>
</dbReference>
<dbReference type="RefSeq" id="WP_179777619.1">
    <property type="nucleotide sequence ID" value="NZ_JACCFK010000002.1"/>
</dbReference>
<comment type="caution">
    <text evidence="2">The sequence shown here is derived from an EMBL/GenBank/DDBJ whole genome shotgun (WGS) entry which is preliminary data.</text>
</comment>
<dbReference type="EMBL" id="JACCFK010000002">
    <property type="protein sequence ID" value="NYI93446.1"/>
    <property type="molecule type" value="Genomic_DNA"/>
</dbReference>
<dbReference type="InterPro" id="IPR016040">
    <property type="entry name" value="NAD(P)-bd_dom"/>
</dbReference>
<dbReference type="GO" id="GO:0005737">
    <property type="term" value="C:cytoplasm"/>
    <property type="evidence" value="ECO:0007669"/>
    <property type="project" value="TreeGrafter"/>
</dbReference>
<dbReference type="AlphaFoldDB" id="A0A853BFZ5"/>